<sequence>MTNYVNPTTTDTRDLSRRQHNFGMRDAKGREHGVCVSTWSAVLEGERRHFASLQKTRDRVEFGGEAKHEHYDTAELRDHHTARLVEKLYRQREREACAACEPIGARSVEVLTHSGTSRASAPALQNLPKDSHKWGGSVTCTAEQAPAVEAAAQSLGMTPKAAGVALSDVQARPLTVAGARALLDEGVSLEEVEREQANKGYRHHARRLVARELYAGDLIANEQAAKKSKRPAKVKAAKRLERIRKRLER</sequence>
<dbReference type="EMBL" id="KY971609">
    <property type="protein sequence ID" value="ASD51890.1"/>
    <property type="molecule type" value="Genomic_DNA"/>
</dbReference>
<evidence type="ECO:0000313" key="2">
    <source>
        <dbReference type="Proteomes" id="UP000248142"/>
    </source>
</evidence>
<name>A0A2U7N286_9CAUD</name>
<proteinExistence type="predicted"/>
<organism evidence="1 2">
    <name type="scientific">Pseudomonas phage PspYZU01</name>
    <dbReference type="NCBI Taxonomy" id="1983555"/>
    <lineage>
        <taxon>Viruses</taxon>
        <taxon>Duplodnaviria</taxon>
        <taxon>Heunggongvirae</taxon>
        <taxon>Uroviricota</taxon>
        <taxon>Caudoviricetes</taxon>
        <taxon>Casjensviridae</taxon>
        <taxon>Phobosvirus</taxon>
        <taxon>Phobosvirus PspYZU01</taxon>
    </lineage>
</organism>
<keyword evidence="2" id="KW-1185">Reference proteome</keyword>
<reference evidence="1 2" key="1">
    <citation type="submission" date="2017-04" db="EMBL/GenBank/DDBJ databases">
        <title>Isolation of lytic bacteriophages infecting Pseudomonas strains for biocontrol of fish and shrimp spoilage during chilled storage.</title>
        <authorList>
            <person name="Yang Z."/>
            <person name="Tao X."/>
            <person name="Gao L."/>
            <person name="Rao S."/>
        </authorList>
    </citation>
    <scope>NUCLEOTIDE SEQUENCE [LARGE SCALE GENOMIC DNA]</scope>
</reference>
<accession>A0A2U7N286</accession>
<evidence type="ECO:0000313" key="1">
    <source>
        <dbReference type="EMBL" id="ASD51890.1"/>
    </source>
</evidence>
<protein>
    <submittedName>
        <fullName evidence="1">Uncharacterized protein</fullName>
    </submittedName>
</protein>
<gene>
    <name evidence="1" type="ORF">PspYZU01_05</name>
</gene>
<dbReference type="Proteomes" id="UP000248142">
    <property type="component" value="Segment"/>
</dbReference>